<evidence type="ECO:0000256" key="2">
    <source>
        <dbReference type="PROSITE-ProRule" id="PRU00266"/>
    </source>
</evidence>
<dbReference type="CDD" id="cd19860">
    <property type="entry name" value="DSRM_STAU_rpt4"/>
    <property type="match status" value="1"/>
</dbReference>
<feature type="domain" description="DRBM" evidence="4">
    <location>
        <begin position="368"/>
        <end position="419"/>
    </location>
</feature>
<dbReference type="InterPro" id="IPR051740">
    <property type="entry name" value="DRBM-containing_protein"/>
</dbReference>
<dbReference type="CDD" id="cd00048">
    <property type="entry name" value="DSRM_SF"/>
    <property type="match status" value="1"/>
</dbReference>
<dbReference type="GO" id="GO:0007281">
    <property type="term" value="P:germ cell development"/>
    <property type="evidence" value="ECO:0007669"/>
    <property type="project" value="TreeGrafter"/>
</dbReference>
<dbReference type="GO" id="GO:0008298">
    <property type="term" value="P:intracellular mRNA localization"/>
    <property type="evidence" value="ECO:0007669"/>
    <property type="project" value="TreeGrafter"/>
</dbReference>
<dbReference type="GO" id="GO:0035418">
    <property type="term" value="P:protein localization to synapse"/>
    <property type="evidence" value="ECO:0007669"/>
    <property type="project" value="TreeGrafter"/>
</dbReference>
<feature type="compositionally biased region" description="Basic and acidic residues" evidence="3">
    <location>
        <begin position="630"/>
        <end position="644"/>
    </location>
</feature>
<dbReference type="PANTHER" id="PTHR46054">
    <property type="entry name" value="MATERNAL EFFECT PROTEIN STAUFEN"/>
    <property type="match status" value="1"/>
</dbReference>
<dbReference type="FunFam" id="3.30.160.20:FF:000007">
    <property type="entry name" value="Double-stranded RNA-binding protein Staufen homolog 1"/>
    <property type="match status" value="2"/>
</dbReference>
<feature type="domain" description="DRBM" evidence="4">
    <location>
        <begin position="280"/>
        <end position="302"/>
    </location>
</feature>
<dbReference type="GO" id="GO:0005886">
    <property type="term" value="C:plasma membrane"/>
    <property type="evidence" value="ECO:0007669"/>
    <property type="project" value="TreeGrafter"/>
</dbReference>
<evidence type="ECO:0000256" key="3">
    <source>
        <dbReference type="SAM" id="MobiDB-lite"/>
    </source>
</evidence>
<feature type="domain" description="DRBM" evidence="4">
    <location>
        <begin position="464"/>
        <end position="533"/>
    </location>
</feature>
<dbReference type="PROSITE" id="PS50137">
    <property type="entry name" value="DS_RBD"/>
    <property type="match status" value="4"/>
</dbReference>
<dbReference type="Gene3D" id="3.30.160.20">
    <property type="match status" value="5"/>
</dbReference>
<dbReference type="STRING" id="42156.A0A3P6SLY3"/>
<sequence>MSNKINLIPTVHFIEVSLHYYDTYCTDHYNLGVFRPPPVSVQDVPENEQEVSPTKYVYNYSQIDENHQRTPMCRIAELARYNKIKHEYKLMDESGPAHKKQFTVSLVLTPDQARRFQVFYGKGASIKKAQQSAAENALNGTILPKPPGKVQSKKVKNDFQNPVVLLRYVAGRLGVEIKFIDEVVPMCSTPPQPITRLPMQPLIRTPFIPVVNEQFLVLPPPRVVFGQPRIPTALQPMSVVMQPPNAMIPPRFSLVHRHQSHSQLHEVRLILSKDFPEFIGKGMTKKRAKNSAANEALSYLGPYLATLEAQSKSKIMNGSKNAAGLAMVGIEDIKRDNLKSVVTTARNGKLKSSISQIHECALHMRMNVLKEEGPAHDRHYLLRCKLVSAERVISADGEGSSKKIAKQNACSLMLTKLQSIESSPIFIAASMLKSQKKFGAPKELKRKTISKDMKMNPEYGHQINPISRLMQVMQARKQNEPKFQLVAERGQSRYKEFVMEVICDGGLRCEGIGPNKKLAKRAAAEAVLSRIGYVKSMPKPGKSLLKKKPEDYVEQSQIGVFEVEKEEKLVRQVNEKEDETVDVKKVSEVTLSVTASMGSQVMAFADVDRTLCADEQKGVWVSTATETKSINDKENDNAKRDASQPKRRVTFSNEVSACPPPDDSSYPSAFIIPLKPEVVVVNKLRKKGRDSKKWLTETEKKEITEMAQEFFKCCDIIQPLQIEEKKSDGFLSVDRQMEQLSLNEMSLPTTAARRHLESIAERYKFSINYTDFPVVCHGSGNTEEAAHEDAARNALLLFCKVWVVY</sequence>
<dbReference type="Pfam" id="PF00035">
    <property type="entry name" value="dsrm"/>
    <property type="match status" value="3"/>
</dbReference>
<dbReference type="GO" id="GO:0003725">
    <property type="term" value="F:double-stranded RNA binding"/>
    <property type="evidence" value="ECO:0007669"/>
    <property type="project" value="TreeGrafter"/>
</dbReference>
<reference evidence="5 6" key="1">
    <citation type="submission" date="2018-08" db="EMBL/GenBank/DDBJ databases">
        <authorList>
            <person name="Laetsch R D."/>
            <person name="Stevens L."/>
            <person name="Kumar S."/>
            <person name="Blaxter L. M."/>
        </authorList>
    </citation>
    <scope>NUCLEOTIDE SEQUENCE [LARGE SCALE GENOMIC DNA]</scope>
</reference>
<dbReference type="OMA" id="TKQTPMK"/>
<gene>
    <name evidence="5" type="ORF">NLS_LOCUS3095</name>
</gene>
<dbReference type="InterPro" id="IPR014720">
    <property type="entry name" value="dsRBD_dom"/>
</dbReference>
<dbReference type="AlphaFoldDB" id="A0A3P6SLY3"/>
<proteinExistence type="predicted"/>
<feature type="region of interest" description="Disordered" evidence="3">
    <location>
        <begin position="630"/>
        <end position="662"/>
    </location>
</feature>
<keyword evidence="6" id="KW-1185">Reference proteome</keyword>
<dbReference type="GO" id="GO:0098964">
    <property type="term" value="P:anterograde dendritic transport of messenger ribonucleoprotein complex"/>
    <property type="evidence" value="ECO:0007669"/>
    <property type="project" value="TreeGrafter"/>
</dbReference>
<dbReference type="SMART" id="SM00358">
    <property type="entry name" value="DSRM"/>
    <property type="match status" value="4"/>
</dbReference>
<dbReference type="GO" id="GO:0043025">
    <property type="term" value="C:neuronal cell body"/>
    <property type="evidence" value="ECO:0007669"/>
    <property type="project" value="TreeGrafter"/>
</dbReference>
<name>A0A3P6SLY3_LITSI</name>
<accession>A0A3P6SLY3</accession>
<dbReference type="CDD" id="cd19857">
    <property type="entry name" value="DSRM_STAU_rpt1"/>
    <property type="match status" value="1"/>
</dbReference>
<dbReference type="GO" id="GO:0003729">
    <property type="term" value="F:mRNA binding"/>
    <property type="evidence" value="ECO:0007669"/>
    <property type="project" value="TreeGrafter"/>
</dbReference>
<protein>
    <recommendedName>
        <fullName evidence="4">DRBM domain-containing protein</fullName>
    </recommendedName>
</protein>
<organism evidence="5 6">
    <name type="scientific">Litomosoides sigmodontis</name>
    <name type="common">Filarial nematode worm</name>
    <dbReference type="NCBI Taxonomy" id="42156"/>
    <lineage>
        <taxon>Eukaryota</taxon>
        <taxon>Metazoa</taxon>
        <taxon>Ecdysozoa</taxon>
        <taxon>Nematoda</taxon>
        <taxon>Chromadorea</taxon>
        <taxon>Rhabditida</taxon>
        <taxon>Spirurina</taxon>
        <taxon>Spiruromorpha</taxon>
        <taxon>Filarioidea</taxon>
        <taxon>Onchocercidae</taxon>
        <taxon>Litomosoides</taxon>
    </lineage>
</organism>
<dbReference type="GO" id="GO:0010494">
    <property type="term" value="C:cytoplasmic stress granule"/>
    <property type="evidence" value="ECO:0007669"/>
    <property type="project" value="TreeGrafter"/>
</dbReference>
<evidence type="ECO:0000256" key="1">
    <source>
        <dbReference type="ARBA" id="ARBA00022884"/>
    </source>
</evidence>
<dbReference type="OrthoDB" id="10037267at2759"/>
<dbReference type="SUPFAM" id="SSF54768">
    <property type="entry name" value="dsRNA-binding domain-like"/>
    <property type="match status" value="4"/>
</dbReference>
<keyword evidence="1 2" id="KW-0694">RNA-binding</keyword>
<evidence type="ECO:0000259" key="4">
    <source>
        <dbReference type="PROSITE" id="PS50137"/>
    </source>
</evidence>
<evidence type="ECO:0000313" key="6">
    <source>
        <dbReference type="Proteomes" id="UP000277928"/>
    </source>
</evidence>
<dbReference type="EMBL" id="UYRX01000159">
    <property type="protein sequence ID" value="VDK75876.1"/>
    <property type="molecule type" value="Genomic_DNA"/>
</dbReference>
<feature type="domain" description="DRBM" evidence="4">
    <location>
        <begin position="70"/>
        <end position="143"/>
    </location>
</feature>
<evidence type="ECO:0000313" key="5">
    <source>
        <dbReference type="EMBL" id="VDK75876.1"/>
    </source>
</evidence>
<dbReference type="GO" id="GO:0032839">
    <property type="term" value="C:dendrite cytoplasm"/>
    <property type="evidence" value="ECO:0007669"/>
    <property type="project" value="GOC"/>
</dbReference>
<dbReference type="PANTHER" id="PTHR46054:SF3">
    <property type="entry name" value="MATERNAL EFFECT PROTEIN STAUFEN"/>
    <property type="match status" value="1"/>
</dbReference>
<dbReference type="Proteomes" id="UP000277928">
    <property type="component" value="Unassembled WGS sequence"/>
</dbReference>